<organism evidence="1 2">
    <name type="scientific">Candidatus Onthousia faecipullorum</name>
    <dbReference type="NCBI Taxonomy" id="2840887"/>
    <lineage>
        <taxon>Bacteria</taxon>
        <taxon>Bacillati</taxon>
        <taxon>Bacillota</taxon>
        <taxon>Bacilli</taxon>
        <taxon>Candidatus Onthousia</taxon>
    </lineage>
</organism>
<protein>
    <submittedName>
        <fullName evidence="1">Uncharacterized protein</fullName>
    </submittedName>
</protein>
<dbReference type="AlphaFoldDB" id="A0A9D1KAJ2"/>
<reference evidence="1" key="2">
    <citation type="journal article" date="2021" name="PeerJ">
        <title>Extensive microbial diversity within the chicken gut microbiome revealed by metagenomics and culture.</title>
        <authorList>
            <person name="Gilroy R."/>
            <person name="Ravi A."/>
            <person name="Getino M."/>
            <person name="Pursley I."/>
            <person name="Horton D.L."/>
            <person name="Alikhan N.F."/>
            <person name="Baker D."/>
            <person name="Gharbi K."/>
            <person name="Hall N."/>
            <person name="Watson M."/>
            <person name="Adriaenssens E.M."/>
            <person name="Foster-Nyarko E."/>
            <person name="Jarju S."/>
            <person name="Secka A."/>
            <person name="Antonio M."/>
            <person name="Oren A."/>
            <person name="Chaudhuri R.R."/>
            <person name="La Ragione R."/>
            <person name="Hildebrand F."/>
            <person name="Pallen M.J."/>
        </authorList>
    </citation>
    <scope>NUCLEOTIDE SEQUENCE</scope>
    <source>
        <strain evidence="1">CHK195-26880</strain>
    </source>
</reference>
<sequence>MNNYLVIEKSFTYNGDLTLGKELTIKSHDNKVSIYSLDIQKVFISNKVYKKYLKLLKLVDFYLTSDDDTGTALEEALNEIERFRQLVKNKYKAYLLDKTLKEMSLELQKKVMDVKKRLIYIETKDYDYTNENRRSK</sequence>
<evidence type="ECO:0000313" key="1">
    <source>
        <dbReference type="EMBL" id="HIT37288.1"/>
    </source>
</evidence>
<gene>
    <name evidence="1" type="ORF">IAB59_02260</name>
</gene>
<evidence type="ECO:0000313" key="2">
    <source>
        <dbReference type="Proteomes" id="UP000886833"/>
    </source>
</evidence>
<proteinExistence type="predicted"/>
<comment type="caution">
    <text evidence="1">The sequence shown here is derived from an EMBL/GenBank/DDBJ whole genome shotgun (WGS) entry which is preliminary data.</text>
</comment>
<name>A0A9D1KAJ2_9FIRM</name>
<dbReference type="EMBL" id="DVKQ01000028">
    <property type="protein sequence ID" value="HIT37288.1"/>
    <property type="molecule type" value="Genomic_DNA"/>
</dbReference>
<reference evidence="1" key="1">
    <citation type="submission" date="2020-10" db="EMBL/GenBank/DDBJ databases">
        <authorList>
            <person name="Gilroy R."/>
        </authorList>
    </citation>
    <scope>NUCLEOTIDE SEQUENCE</scope>
    <source>
        <strain evidence="1">CHK195-26880</strain>
    </source>
</reference>
<dbReference type="Proteomes" id="UP000886833">
    <property type="component" value="Unassembled WGS sequence"/>
</dbReference>
<accession>A0A9D1KAJ2</accession>